<evidence type="ECO:0000313" key="3">
    <source>
        <dbReference type="Proteomes" id="UP000008063"/>
    </source>
</evidence>
<reference evidence="3" key="1">
    <citation type="journal article" date="2011" name="Science">
        <title>The plant cell wall-decomposing machinery underlies the functional diversity of forest fungi.</title>
        <authorList>
            <person name="Eastwood D.C."/>
            <person name="Floudas D."/>
            <person name="Binder M."/>
            <person name="Majcherczyk A."/>
            <person name="Schneider P."/>
            <person name="Aerts A."/>
            <person name="Asiegbu F.O."/>
            <person name="Baker S.E."/>
            <person name="Barry K."/>
            <person name="Bendiksby M."/>
            <person name="Blumentritt M."/>
            <person name="Coutinho P.M."/>
            <person name="Cullen D."/>
            <person name="de Vries R.P."/>
            <person name="Gathman A."/>
            <person name="Goodell B."/>
            <person name="Henrissat B."/>
            <person name="Ihrmark K."/>
            <person name="Kauserud H."/>
            <person name="Kohler A."/>
            <person name="LaButti K."/>
            <person name="Lapidus A."/>
            <person name="Lavin J.L."/>
            <person name="Lee Y.-H."/>
            <person name="Lindquist E."/>
            <person name="Lilly W."/>
            <person name="Lucas S."/>
            <person name="Morin E."/>
            <person name="Murat C."/>
            <person name="Oguiza J.A."/>
            <person name="Park J."/>
            <person name="Pisabarro A.G."/>
            <person name="Riley R."/>
            <person name="Rosling A."/>
            <person name="Salamov A."/>
            <person name="Schmidt O."/>
            <person name="Schmutz J."/>
            <person name="Skrede I."/>
            <person name="Stenlid J."/>
            <person name="Wiebenga A."/>
            <person name="Xie X."/>
            <person name="Kuees U."/>
            <person name="Hibbett D.S."/>
            <person name="Hoffmeister D."/>
            <person name="Hoegberg N."/>
            <person name="Martin F."/>
            <person name="Grigoriev I.V."/>
            <person name="Watkinson S.C."/>
        </authorList>
    </citation>
    <scope>NUCLEOTIDE SEQUENCE [LARGE SCALE GENOMIC DNA]</scope>
    <source>
        <strain evidence="3">strain S7.3</strain>
    </source>
</reference>
<dbReference type="Pfam" id="PF01261">
    <property type="entry name" value="AP_endonuc_2"/>
    <property type="match status" value="1"/>
</dbReference>
<dbReference type="InParanoid" id="F8QGD8"/>
<dbReference type="OrthoDB" id="5360893at2759"/>
<dbReference type="PANTHER" id="PTHR12110:SF56">
    <property type="entry name" value="DEHYDRATASE, PUTATIVE (AFU_ORTHOLOGUE AFUA_6G08740)-RELATED"/>
    <property type="match status" value="1"/>
</dbReference>
<dbReference type="SUPFAM" id="SSF51658">
    <property type="entry name" value="Xylose isomerase-like"/>
    <property type="match status" value="1"/>
</dbReference>
<dbReference type="eggNOG" id="ENOG502QW0W">
    <property type="taxonomic scope" value="Eukaryota"/>
</dbReference>
<dbReference type="EMBL" id="GL945501">
    <property type="protein sequence ID" value="EGN92616.1"/>
    <property type="molecule type" value="Genomic_DNA"/>
</dbReference>
<organism evidence="3">
    <name type="scientific">Serpula lacrymans var. lacrymans (strain S7.3)</name>
    <name type="common">Dry rot fungus</name>
    <dbReference type="NCBI Taxonomy" id="936435"/>
    <lineage>
        <taxon>Eukaryota</taxon>
        <taxon>Fungi</taxon>
        <taxon>Dikarya</taxon>
        <taxon>Basidiomycota</taxon>
        <taxon>Agaricomycotina</taxon>
        <taxon>Agaricomycetes</taxon>
        <taxon>Agaricomycetidae</taxon>
        <taxon>Boletales</taxon>
        <taxon>Coniophorineae</taxon>
        <taxon>Serpulaceae</taxon>
        <taxon>Serpula</taxon>
    </lineage>
</organism>
<dbReference type="PANTHER" id="PTHR12110">
    <property type="entry name" value="HYDROXYPYRUVATE ISOMERASE"/>
    <property type="match status" value="1"/>
</dbReference>
<dbReference type="Gene3D" id="3.20.20.150">
    <property type="entry name" value="Divalent-metal-dependent TIM barrel enzymes"/>
    <property type="match status" value="1"/>
</dbReference>
<dbReference type="AlphaFoldDB" id="F8QGD8"/>
<dbReference type="HOGENOM" id="CLU_035063_0_2_1"/>
<proteinExistence type="predicted"/>
<gene>
    <name evidence="2" type="ORF">SERLA73DRAFT_172728</name>
</gene>
<dbReference type="Proteomes" id="UP000008063">
    <property type="component" value="Unassembled WGS sequence"/>
</dbReference>
<dbReference type="OMA" id="SNAWRPL"/>
<dbReference type="STRING" id="936435.F8QGD8"/>
<name>F8QGD8_SERL3</name>
<accession>F8QGD8</accession>
<evidence type="ECO:0000259" key="1">
    <source>
        <dbReference type="Pfam" id="PF01261"/>
    </source>
</evidence>
<evidence type="ECO:0000313" key="2">
    <source>
        <dbReference type="EMBL" id="EGN92616.1"/>
    </source>
</evidence>
<keyword evidence="3" id="KW-1185">Reference proteome</keyword>
<dbReference type="InterPro" id="IPR036237">
    <property type="entry name" value="Xyl_isomerase-like_sf"/>
</dbReference>
<dbReference type="InterPro" id="IPR050312">
    <property type="entry name" value="IolE/XylAMocC-like"/>
</dbReference>
<protein>
    <recommendedName>
        <fullName evidence="1">Xylose isomerase-like TIM barrel domain-containing protein</fullName>
    </recommendedName>
</protein>
<dbReference type="InterPro" id="IPR013022">
    <property type="entry name" value="Xyl_isomerase-like_TIM-brl"/>
</dbReference>
<feature type="domain" description="Xylose isomerase-like TIM barrel" evidence="1">
    <location>
        <begin position="31"/>
        <end position="350"/>
    </location>
</feature>
<sequence>MSNISTLEAIPQCYATPSAGMHTSHTLPLKLQAIADAGFRLAEIAFPDLEAYAQQENPNYKKIGNRGRGDVDVLCQVARKISSLCEKLGLKVLAVHPFSKFEGYEDLGKREESFDRATTWFKVLKALNCQMLQVGSTDDPSASSDLNVISRDLRQLADEAIAQDPPIKIAYELWAWGTHTNTWEGVWEVCKRVDRPNFGLCLDTFQISARTYMLPDPPHTTHEDIFPSPPGVPVPLHLTSSLRRLTEVFSEPAAREKIFYFQISDGSGPGRVSSAELTKTAKEKGISPLYAWSNAWRPLPYMEDIDPGTQYGGFLPVLDVIEAVLRTGWRGPWSYEVFYEADMSRDDPGVPLKWTKAAMESRKRIFEALKPFHMDSN</sequence>